<sequence length="346" mass="37983">MPINLALVGFGMASQVFHAPLIMAEPRLNLHTIVQRSSQSARTSYPHVQIVSDLAEALADPAIELVVIATPNQTHADLAAQALSAGKHVVVDKPFTLNSQQADQLMSLAQQRQRVLSVFHNRRWDGDFLTAQAVIQAGWLGRLVSYECHYDRYRPQLKQGAWREQASQGSGILYDLGAHLIDQVLMLFGMPQSITAQLAKQREGAQTVDYFDLRLGYAELHVTLKAGMLVRELGPRFSLHGTNGSWIKYGIDPQEAALKAGQAPNSPDWGQEPATDWGILNAELNGLALRGTVETIAGKYPAYYQNVAQAIQGEAELIVQASQAQAVIRLIELAEQSVAEQRTITM</sequence>
<reference evidence="5 6" key="1">
    <citation type="submission" date="2024-02" db="EMBL/GenBank/DDBJ databases">
        <title>Herpetosiphon gulosus NBRC 112829.</title>
        <authorList>
            <person name="Ichikawa N."/>
            <person name="Katano-Makiyama Y."/>
            <person name="Hidaka K."/>
        </authorList>
    </citation>
    <scope>NUCLEOTIDE SEQUENCE [LARGE SCALE GENOMIC DNA]</scope>
    <source>
        <strain evidence="5 6">NBRC 112829</strain>
    </source>
</reference>
<feature type="domain" description="Gfo/Idh/MocA-like oxidoreductase N-terminal" evidence="3">
    <location>
        <begin position="3"/>
        <end position="120"/>
    </location>
</feature>
<dbReference type="SUPFAM" id="SSF51735">
    <property type="entry name" value="NAD(P)-binding Rossmann-fold domains"/>
    <property type="match status" value="1"/>
</dbReference>
<dbReference type="Proteomes" id="UP001428290">
    <property type="component" value="Unassembled WGS sequence"/>
</dbReference>
<dbReference type="InterPro" id="IPR036291">
    <property type="entry name" value="NAD(P)-bd_dom_sf"/>
</dbReference>
<dbReference type="RefSeq" id="WP_345722762.1">
    <property type="nucleotide sequence ID" value="NZ_BAABRU010000010.1"/>
</dbReference>
<organism evidence="5 6">
    <name type="scientific">Herpetosiphon gulosus</name>
    <dbReference type="NCBI Taxonomy" id="1973496"/>
    <lineage>
        <taxon>Bacteria</taxon>
        <taxon>Bacillati</taxon>
        <taxon>Chloroflexota</taxon>
        <taxon>Chloroflexia</taxon>
        <taxon>Herpetosiphonales</taxon>
        <taxon>Herpetosiphonaceae</taxon>
        <taxon>Herpetosiphon</taxon>
    </lineage>
</organism>
<dbReference type="Pfam" id="PF02894">
    <property type="entry name" value="GFO_IDH_MocA_C"/>
    <property type="match status" value="1"/>
</dbReference>
<dbReference type="PANTHER" id="PTHR43708">
    <property type="entry name" value="CONSERVED EXPRESSED OXIDOREDUCTASE (EUROFUNG)"/>
    <property type="match status" value="1"/>
</dbReference>
<gene>
    <name evidence="5" type="primary">ydgJ</name>
    <name evidence="5" type="ORF">Hgul01_02955</name>
</gene>
<dbReference type="InterPro" id="IPR051317">
    <property type="entry name" value="Gfo/Idh/MocA_oxidoreduct"/>
</dbReference>
<name>A0ABP9X3R9_9CHLR</name>
<protein>
    <submittedName>
        <fullName evidence="5">Oxidoreductase YdgJ</fullName>
    </submittedName>
</protein>
<dbReference type="Pfam" id="PF01408">
    <property type="entry name" value="GFO_IDH_MocA"/>
    <property type="match status" value="1"/>
</dbReference>
<comment type="caution">
    <text evidence="5">The sequence shown here is derived from an EMBL/GenBank/DDBJ whole genome shotgun (WGS) entry which is preliminary data.</text>
</comment>
<dbReference type="InterPro" id="IPR000683">
    <property type="entry name" value="Gfo/Idh/MocA-like_OxRdtase_N"/>
</dbReference>
<dbReference type="Gene3D" id="3.40.50.720">
    <property type="entry name" value="NAD(P)-binding Rossmann-like Domain"/>
    <property type="match status" value="1"/>
</dbReference>
<proteinExistence type="inferred from homology"/>
<feature type="domain" description="Gfo/Idh/MocA-like oxidoreductase C-terminal" evidence="4">
    <location>
        <begin position="135"/>
        <end position="345"/>
    </location>
</feature>
<keyword evidence="2" id="KW-0560">Oxidoreductase</keyword>
<evidence type="ECO:0000259" key="3">
    <source>
        <dbReference type="Pfam" id="PF01408"/>
    </source>
</evidence>
<dbReference type="NCBIfam" id="NF008607">
    <property type="entry name" value="PRK11579.1"/>
    <property type="match status" value="1"/>
</dbReference>
<evidence type="ECO:0000313" key="6">
    <source>
        <dbReference type="Proteomes" id="UP001428290"/>
    </source>
</evidence>
<dbReference type="EMBL" id="BAABRU010000010">
    <property type="protein sequence ID" value="GAA5529150.1"/>
    <property type="molecule type" value="Genomic_DNA"/>
</dbReference>
<dbReference type="PANTHER" id="PTHR43708:SF5">
    <property type="entry name" value="CONSERVED EXPRESSED OXIDOREDUCTASE (EUROFUNG)-RELATED"/>
    <property type="match status" value="1"/>
</dbReference>
<accession>A0ABP9X3R9</accession>
<evidence type="ECO:0000256" key="2">
    <source>
        <dbReference type="ARBA" id="ARBA00023002"/>
    </source>
</evidence>
<dbReference type="InterPro" id="IPR004104">
    <property type="entry name" value="Gfo/Idh/MocA-like_OxRdtase_C"/>
</dbReference>
<comment type="similarity">
    <text evidence="1">Belongs to the Gfo/Idh/MocA family.</text>
</comment>
<evidence type="ECO:0000313" key="5">
    <source>
        <dbReference type="EMBL" id="GAA5529150.1"/>
    </source>
</evidence>
<dbReference type="Gene3D" id="3.30.360.10">
    <property type="entry name" value="Dihydrodipicolinate Reductase, domain 2"/>
    <property type="match status" value="1"/>
</dbReference>
<evidence type="ECO:0000259" key="4">
    <source>
        <dbReference type="Pfam" id="PF02894"/>
    </source>
</evidence>
<evidence type="ECO:0000256" key="1">
    <source>
        <dbReference type="ARBA" id="ARBA00010928"/>
    </source>
</evidence>
<keyword evidence="6" id="KW-1185">Reference proteome</keyword>